<sequence length="154" mass="17577">MVASLLGLSSSSKPHLVCLRFAERLGDVSSLSIKQIRKQLKPLLDRDITNPPLRFDALQIDVFGARLLTLEKPDGSALSYSTLNTHRAELCIVTMALKSRQQWRKDCRRTLRDLNEREQLLQHEERFEPRLARIIEPGDLPCPSNCYILGNINI</sequence>
<accession>A0A9W6UDD9</accession>
<name>A0A9W6UDD9_9STRA</name>
<gene>
    <name evidence="1" type="ORF">Plil01_001282800</name>
</gene>
<dbReference type="EMBL" id="BSXW01000816">
    <property type="protein sequence ID" value="GMF30085.1"/>
    <property type="molecule type" value="Genomic_DNA"/>
</dbReference>
<protein>
    <submittedName>
        <fullName evidence="1">Unnamed protein product</fullName>
    </submittedName>
</protein>
<reference evidence="1" key="1">
    <citation type="submission" date="2023-04" db="EMBL/GenBank/DDBJ databases">
        <title>Phytophthora lilii NBRC 32176.</title>
        <authorList>
            <person name="Ichikawa N."/>
            <person name="Sato H."/>
            <person name="Tonouchi N."/>
        </authorList>
    </citation>
    <scope>NUCLEOTIDE SEQUENCE</scope>
    <source>
        <strain evidence="1">NBRC 32176</strain>
    </source>
</reference>
<dbReference type="OrthoDB" id="90030at2759"/>
<proteinExistence type="predicted"/>
<evidence type="ECO:0000313" key="2">
    <source>
        <dbReference type="Proteomes" id="UP001165083"/>
    </source>
</evidence>
<organism evidence="1 2">
    <name type="scientific">Phytophthora lilii</name>
    <dbReference type="NCBI Taxonomy" id="2077276"/>
    <lineage>
        <taxon>Eukaryota</taxon>
        <taxon>Sar</taxon>
        <taxon>Stramenopiles</taxon>
        <taxon>Oomycota</taxon>
        <taxon>Peronosporomycetes</taxon>
        <taxon>Peronosporales</taxon>
        <taxon>Peronosporaceae</taxon>
        <taxon>Phytophthora</taxon>
    </lineage>
</organism>
<keyword evidence="2" id="KW-1185">Reference proteome</keyword>
<comment type="caution">
    <text evidence="1">The sequence shown here is derived from an EMBL/GenBank/DDBJ whole genome shotgun (WGS) entry which is preliminary data.</text>
</comment>
<dbReference type="Proteomes" id="UP001165083">
    <property type="component" value="Unassembled WGS sequence"/>
</dbReference>
<evidence type="ECO:0000313" key="1">
    <source>
        <dbReference type="EMBL" id="GMF30085.1"/>
    </source>
</evidence>
<dbReference type="AlphaFoldDB" id="A0A9W6UDD9"/>